<proteinExistence type="predicted"/>
<evidence type="ECO:0000313" key="1">
    <source>
        <dbReference type="EMBL" id="CAJ16018.1"/>
    </source>
</evidence>
<dbReference type="GeneID" id="4357107"/>
<dbReference type="PaxDb" id="5691-CAJ16018"/>
<accession>Q4GZC4</accession>
<protein>
    <submittedName>
        <fullName evidence="1">Uncharacterized protein</fullName>
    </submittedName>
</protein>
<organism evidence="1 2">
    <name type="scientific">Trypanosoma brucei brucei (strain 927/4 GUTat10.1)</name>
    <dbReference type="NCBI Taxonomy" id="185431"/>
    <lineage>
        <taxon>Eukaryota</taxon>
        <taxon>Discoba</taxon>
        <taxon>Euglenozoa</taxon>
        <taxon>Kinetoplastea</taxon>
        <taxon>Metakinetoplastina</taxon>
        <taxon>Trypanosomatida</taxon>
        <taxon>Trypanosomatidae</taxon>
        <taxon>Trypanosoma</taxon>
    </lineage>
</organism>
<dbReference type="Proteomes" id="UP000008524">
    <property type="component" value="Chromosome 1"/>
</dbReference>
<dbReference type="AlphaFoldDB" id="Q4GZC4"/>
<reference evidence="2" key="2">
    <citation type="journal article" date="2005" name="Science">
        <title>The genome of the African trypanosome Trypanosoma brucei.</title>
        <authorList>
            <person name="Berriman M."/>
            <person name="Ghedin E."/>
            <person name="Hertz-Fowler C."/>
            <person name="Blandin G."/>
            <person name="Renauld H."/>
            <person name="Bartholomeu D.C."/>
            <person name="Lennard N.J."/>
            <person name="Caler E."/>
            <person name="Hamlin N.E."/>
            <person name="Haas B."/>
            <person name="Bohme U."/>
            <person name="Hannick L."/>
            <person name="Aslett M.A."/>
            <person name="Shallom J."/>
            <person name="Marcello L."/>
            <person name="Hou L."/>
            <person name="Wickstead B."/>
            <person name="Alsmark U.C."/>
            <person name="Arrowsmith C."/>
            <person name="Atkin R.J."/>
            <person name="Barron A.J."/>
            <person name="Bringaud F."/>
            <person name="Brooks K."/>
            <person name="Carrington M."/>
            <person name="Cherevach I."/>
            <person name="Chillingworth T.J."/>
            <person name="Churcher C."/>
            <person name="Clark L.N."/>
            <person name="Corton C.H."/>
            <person name="Cronin A."/>
            <person name="Davies R.M."/>
            <person name="Doggett J."/>
            <person name="Djikeng A."/>
            <person name="Feldblyum T."/>
            <person name="Field M.C."/>
            <person name="Fraser A."/>
            <person name="Goodhead I."/>
            <person name="Hance Z."/>
            <person name="Harper D."/>
            <person name="Harris B.R."/>
            <person name="Hauser H."/>
            <person name="Hostetler J."/>
            <person name="Ivens A."/>
            <person name="Jagels K."/>
            <person name="Johnson D."/>
            <person name="Johnson J."/>
            <person name="Jones K."/>
            <person name="Kerhornou A.X."/>
            <person name="Koo H."/>
            <person name="Larke N."/>
            <person name="Landfear S."/>
            <person name="Larkin C."/>
            <person name="Leech V."/>
            <person name="Line A."/>
            <person name="Lord A."/>
            <person name="Macleod A."/>
            <person name="Mooney P.J."/>
            <person name="Moule S."/>
            <person name="Martin D.M."/>
            <person name="Morgan G.W."/>
            <person name="Mungall K."/>
            <person name="Norbertczak H."/>
            <person name="Ormond D."/>
            <person name="Pai G."/>
            <person name="Peacock C.S."/>
            <person name="Peterson J."/>
            <person name="Quail M.A."/>
            <person name="Rabbinowitsch E."/>
            <person name="Rajandream M.A."/>
            <person name="Reitter C."/>
            <person name="Salzberg S.L."/>
            <person name="Sanders M."/>
            <person name="Schobel S."/>
            <person name="Sharp S."/>
            <person name="Simmonds M."/>
            <person name="Simpson A.J."/>
            <person name="Tallon L."/>
            <person name="Turner C.M."/>
            <person name="Tait A."/>
            <person name="Tivey A.R."/>
            <person name="Van Aken S."/>
            <person name="Walker D."/>
            <person name="Wanless D."/>
            <person name="Wang S."/>
            <person name="White B."/>
            <person name="White O."/>
            <person name="Whitehead S."/>
            <person name="Woodward J."/>
            <person name="Wortman J."/>
            <person name="Adams M.D."/>
            <person name="Embley T.M."/>
            <person name="Gull K."/>
            <person name="Ullu E."/>
            <person name="Barry J.D."/>
            <person name="Fairlamb A.H."/>
            <person name="Opperdoes F."/>
            <person name="Barrell B.G."/>
            <person name="Donelson J.E."/>
            <person name="Hall N."/>
            <person name="Fraser C.M."/>
            <person name="Melville S.E."/>
            <person name="El-Sayed N.M."/>
        </authorList>
    </citation>
    <scope>NUCLEOTIDE SEQUENCE [LARGE SCALE GENOMIC DNA]</scope>
    <source>
        <strain evidence="2">927/4 GUTat10.1</strain>
    </source>
</reference>
<name>Q4GZC4_TRYB2</name>
<keyword evidence="2" id="KW-1185">Reference proteome</keyword>
<dbReference type="InParanoid" id="Q4GZC4"/>
<sequence length="178" mass="19802">MLIRTLSPSRVPETGMLLGYLHRTVRQPLIHQLGKKVALRPRRGQFGSIHPSQEQPAAGCDSKRRGMSILFLEHTAIVLTLRRFAAKTYPHVTAHSAVSPSHIHIRPLPCAPKKLSRDDRTTPTPWCALSPSPQLTTEILHFIGTRLVSATTKNVVGNPHRNIHQKKKKAGVVRDTTC</sequence>
<reference evidence="1 2" key="1">
    <citation type="journal article" date="2003" name="Nucleic Acids Res.">
        <title>The DNA sequence of chromosome I of an African trypanosome: gene content, chromosome organisation, recombination and polymorphism.</title>
        <authorList>
            <person name="Hall N."/>
            <person name="Berriman M."/>
            <person name="Lennard N.J."/>
            <person name="Harris B.R."/>
            <person name="Hertz-Fowler C."/>
            <person name="Bart-Delabesse E.N."/>
            <person name="Gerrare C.S."/>
            <person name="Atkin R.J."/>
            <person name="Barron A.J."/>
            <person name="Bowman S."/>
            <person name="Bray-Allen S.P."/>
            <person name="Bringaud F."/>
            <person name="Clark L.N."/>
            <person name="Corton C.H."/>
            <person name="Cronin A."/>
            <person name="Davies R."/>
            <person name="Doggett J."/>
            <person name="Fraser A."/>
            <person name="Gruter E."/>
            <person name="Hall S."/>
            <person name="Harper A.D."/>
            <person name="Kay M.P."/>
            <person name="Leech V."/>
            <person name="Mayes R."/>
            <person name="Price C."/>
            <person name="Quail M.A."/>
            <person name="Rabbinowitch E."/>
            <person name="Reitter C."/>
            <person name="Rutherford K."/>
            <person name="Sasse J."/>
            <person name="Sharp S."/>
            <person name="Shownkeen R."/>
            <person name="Macleod A."/>
            <person name="Taylor S."/>
            <person name="Tweedie A."/>
            <person name="Turner C.M.R."/>
            <person name="Tait A."/>
            <person name="Gull K."/>
            <person name="Barrell B."/>
            <person name="Melville S.E."/>
        </authorList>
    </citation>
    <scope>NUCLEOTIDE SEQUENCE [LARGE SCALE GENOMIC DNA]</scope>
    <source>
        <strain evidence="1 2">927/4 GUTat10.1</strain>
    </source>
</reference>
<evidence type="ECO:0000313" key="2">
    <source>
        <dbReference type="Proteomes" id="UP000008524"/>
    </source>
</evidence>
<dbReference type="EMBL" id="AL929603">
    <property type="protein sequence ID" value="CAJ16018.1"/>
    <property type="molecule type" value="Genomic_DNA"/>
</dbReference>
<dbReference type="RefSeq" id="XP_001218797.1">
    <property type="nucleotide sequence ID" value="XM_001218796.1"/>
</dbReference>
<gene>
    <name evidence="1" type="ORF">TB927.1.940</name>
</gene>
<dbReference type="KEGG" id="tbr:TB927.1.940"/>